<dbReference type="SUPFAM" id="SSF55920">
    <property type="entry name" value="Creatinase/aminopeptidase"/>
    <property type="match status" value="2"/>
</dbReference>
<comment type="cofactor">
    <cofactor evidence="1">
        <name>Mn(2+)</name>
        <dbReference type="ChEBI" id="CHEBI:29035"/>
    </cofactor>
</comment>
<dbReference type="CDD" id="cd01087">
    <property type="entry name" value="Prolidase"/>
    <property type="match status" value="1"/>
</dbReference>
<evidence type="ECO:0000256" key="6">
    <source>
        <dbReference type="ARBA" id="ARBA00023211"/>
    </source>
</evidence>
<evidence type="ECO:0000256" key="2">
    <source>
        <dbReference type="ARBA" id="ARBA00005641"/>
    </source>
</evidence>
<dbReference type="InterPro" id="IPR001131">
    <property type="entry name" value="Peptidase_M24B_aminopep-P_CS"/>
</dbReference>
<evidence type="ECO:0000313" key="10">
    <source>
        <dbReference type="EMBL" id="KAJ3572002.1"/>
    </source>
</evidence>
<comment type="similarity">
    <text evidence="3 8">Belongs to the peptidase M24B family.</text>
</comment>
<protein>
    <recommendedName>
        <fullName evidence="9">Aminopeptidase P N-terminal domain-containing protein</fullName>
    </recommendedName>
</protein>
<dbReference type="GO" id="GO:0070006">
    <property type="term" value="F:metalloaminopeptidase activity"/>
    <property type="evidence" value="ECO:0007669"/>
    <property type="project" value="InterPro"/>
</dbReference>
<evidence type="ECO:0000313" key="11">
    <source>
        <dbReference type="Proteomes" id="UP001213000"/>
    </source>
</evidence>
<evidence type="ECO:0000256" key="1">
    <source>
        <dbReference type="ARBA" id="ARBA00001936"/>
    </source>
</evidence>
<dbReference type="InterPro" id="IPR029149">
    <property type="entry name" value="Creatin/AminoP/Spt16_N"/>
</dbReference>
<comment type="caution">
    <text evidence="10">The sequence shown here is derived from an EMBL/GenBank/DDBJ whole genome shotgun (WGS) entry which is preliminary data.</text>
</comment>
<dbReference type="GO" id="GO:0030145">
    <property type="term" value="F:manganese ion binding"/>
    <property type="evidence" value="ECO:0007669"/>
    <property type="project" value="InterPro"/>
</dbReference>
<dbReference type="Gene3D" id="3.90.230.10">
    <property type="entry name" value="Creatinase/methionine aminopeptidase superfamily"/>
    <property type="match status" value="1"/>
</dbReference>
<comment type="similarity">
    <text evidence="2">Belongs to the glycosyl hydrolase 5 (cellulase A) family.</text>
</comment>
<dbReference type="Pfam" id="PF00150">
    <property type="entry name" value="Cellulase"/>
    <property type="match status" value="1"/>
</dbReference>
<keyword evidence="5" id="KW-0378">Hydrolase</keyword>
<keyword evidence="6" id="KW-0464">Manganese</keyword>
<dbReference type="GO" id="GO:0000272">
    <property type="term" value="P:polysaccharide catabolic process"/>
    <property type="evidence" value="ECO:0007669"/>
    <property type="project" value="InterPro"/>
</dbReference>
<sequence length="1041" mass="118791">MVYQTREHVRRTFEQLYKLLPESERSRPQAILIAGEVTGYRNDTDRELPFRQESNFFYLTGCDVPSSFLLAQVAPNANLSSPNPTTTLFIPQAERADMMWSIPPPRVYEARKMFFANEIKHNEKLRPDLDALIKAHPETIVHVLPRNSPLFPQLSESTREALSPNINVQEGYLIKALQRARLIKDMDEIALIKKANEISSRAHETVMRVLGLAVKSKIAREEGAGVKRPLLPGEWFIEKEAEAEAIFVAVVIDGKGTPAHHQAYLPIVAASSRASTLHYCCNDKDFAWGPVGPRTHINSRAFTTRSAHPHLSEPHTTQLMPQVLLIDAGCEFNHYASDITRTMPVGNGGKFLKETAHIYDIVHEMQKTAFDMIKPGVHWDRVHLECHKVLIKNFLKMNLFKGTEEGILKSGISAAFFPHGLGHSLGMDVHDAAEASRPEKNETIPTEDIGTEKLYSHLRLRLPLEAGMVVTVEPGIYFHPHLVAPILDSKFINLEGMKDYQFFGGIRIEDVIVITRDGYENLTTVKSDREWIEGVCSGELPGYAEISPAITHEPALACHLASIIYVAVMSFLKVSGTKIVNEQDEEIILKGAGLGGWMLMENFISGYPGCEFQIREALANYLEHFFAEADAQFFKSLGLNCIRIAINYRHFEDDSNPRVLKPNAFAHLDRVISICASQSIYTIIDMHSAPGGQSGGWHCDSGTHIANFWRHKDYQDRLVWLWEVIANRYKDDKWIAGYNLINEPADPSEFGRTDVGGQDGKRQLQVVLVYDRLVEAVRKIDDKHIIFLDGNTFAADFTQFPDDVAQGRWSNAAFSIHDYAVYGFPNSPGRYVGSEEQKERLLKTYERKRQWMDDRGLCVWNGEWGPVYARKDFDGEDWNEVNEARLKVVKDQLEIYNKDRLSWSIWLYKDIGFQGMVHVSQDTPYIKLFKPFLMRKHRLAADAWGKDDTHVKYAYQPIIDLIRNEVSDDPQKLKLYPPTWSLEERVTRIARTILLAEFMVQEWADHFQGMEEPELEELAKSFRFENCVEREGLNRVLREYA</sequence>
<evidence type="ECO:0000256" key="3">
    <source>
        <dbReference type="ARBA" id="ARBA00008766"/>
    </source>
</evidence>
<proteinExistence type="inferred from homology"/>
<dbReference type="SUPFAM" id="SSF51445">
    <property type="entry name" value="(Trans)glycosidases"/>
    <property type="match status" value="1"/>
</dbReference>
<dbReference type="Gene3D" id="3.20.20.80">
    <property type="entry name" value="Glycosidases"/>
    <property type="match status" value="1"/>
</dbReference>
<evidence type="ECO:0000256" key="4">
    <source>
        <dbReference type="ARBA" id="ARBA00022723"/>
    </source>
</evidence>
<dbReference type="SMART" id="SM01011">
    <property type="entry name" value="AMP_N"/>
    <property type="match status" value="1"/>
</dbReference>
<dbReference type="GO" id="GO:0004553">
    <property type="term" value="F:hydrolase activity, hydrolyzing O-glycosyl compounds"/>
    <property type="evidence" value="ECO:0007669"/>
    <property type="project" value="InterPro"/>
</dbReference>
<dbReference type="FunFam" id="3.20.20.80:FF:000130">
    <property type="entry name" value="Endoglucanase C"/>
    <property type="match status" value="1"/>
</dbReference>
<keyword evidence="4 8" id="KW-0479">Metal-binding</keyword>
<dbReference type="Gene3D" id="3.40.350.10">
    <property type="entry name" value="Creatinase/prolidase N-terminal domain"/>
    <property type="match status" value="1"/>
</dbReference>
<keyword evidence="7" id="KW-0326">Glycosidase</keyword>
<dbReference type="AlphaFoldDB" id="A0AAD5VZ82"/>
<dbReference type="Pfam" id="PF00557">
    <property type="entry name" value="Peptidase_M24"/>
    <property type="match status" value="1"/>
</dbReference>
<dbReference type="Pfam" id="PF05195">
    <property type="entry name" value="AMP_N"/>
    <property type="match status" value="1"/>
</dbReference>
<dbReference type="InterPro" id="IPR036005">
    <property type="entry name" value="Creatinase/aminopeptidase-like"/>
</dbReference>
<evidence type="ECO:0000256" key="5">
    <source>
        <dbReference type="ARBA" id="ARBA00022801"/>
    </source>
</evidence>
<feature type="domain" description="Aminopeptidase P N-terminal" evidence="9">
    <location>
        <begin position="3"/>
        <end position="151"/>
    </location>
</feature>
<dbReference type="InterPro" id="IPR052433">
    <property type="entry name" value="X-Pro_dipept-like"/>
</dbReference>
<dbReference type="InterPro" id="IPR007865">
    <property type="entry name" value="Aminopep_P_N"/>
</dbReference>
<dbReference type="PROSITE" id="PS00491">
    <property type="entry name" value="PROLINE_PEPTIDASE"/>
    <property type="match status" value="1"/>
</dbReference>
<dbReference type="InterPro" id="IPR017853">
    <property type="entry name" value="GH"/>
</dbReference>
<keyword evidence="11" id="KW-1185">Reference proteome</keyword>
<evidence type="ECO:0000259" key="9">
    <source>
        <dbReference type="SMART" id="SM01011"/>
    </source>
</evidence>
<dbReference type="Proteomes" id="UP001213000">
    <property type="component" value="Unassembled WGS sequence"/>
</dbReference>
<reference evidence="10" key="1">
    <citation type="submission" date="2022-07" db="EMBL/GenBank/DDBJ databases">
        <title>Genome Sequence of Leucocoprinus birnbaumii.</title>
        <authorList>
            <person name="Buettner E."/>
        </authorList>
    </citation>
    <scope>NUCLEOTIDE SEQUENCE</scope>
    <source>
        <strain evidence="10">VT141</strain>
    </source>
</reference>
<dbReference type="EMBL" id="JANIEX010000161">
    <property type="protein sequence ID" value="KAJ3572002.1"/>
    <property type="molecule type" value="Genomic_DNA"/>
</dbReference>
<evidence type="ECO:0000256" key="7">
    <source>
        <dbReference type="ARBA" id="ARBA00023295"/>
    </source>
</evidence>
<evidence type="ECO:0000256" key="8">
    <source>
        <dbReference type="RuleBase" id="RU000590"/>
    </source>
</evidence>
<dbReference type="InterPro" id="IPR001547">
    <property type="entry name" value="Glyco_hydro_5"/>
</dbReference>
<dbReference type="GO" id="GO:0006508">
    <property type="term" value="P:proteolysis"/>
    <property type="evidence" value="ECO:0007669"/>
    <property type="project" value="TreeGrafter"/>
</dbReference>
<name>A0AAD5VZ82_9AGAR</name>
<dbReference type="InterPro" id="IPR000994">
    <property type="entry name" value="Pept_M24"/>
</dbReference>
<dbReference type="SUPFAM" id="SSF53092">
    <property type="entry name" value="Creatinase/prolidase N-terminal domain"/>
    <property type="match status" value="1"/>
</dbReference>
<dbReference type="PANTHER" id="PTHR43226">
    <property type="entry name" value="XAA-PRO AMINOPEPTIDASE 3"/>
    <property type="match status" value="1"/>
</dbReference>
<dbReference type="PANTHER" id="PTHR43226:SF1">
    <property type="entry name" value="XAA-PRO DIPEPTIDASE"/>
    <property type="match status" value="1"/>
</dbReference>
<gene>
    <name evidence="10" type="ORF">NP233_g3375</name>
</gene>
<accession>A0AAD5VZ82</accession>
<organism evidence="10 11">
    <name type="scientific">Leucocoprinus birnbaumii</name>
    <dbReference type="NCBI Taxonomy" id="56174"/>
    <lineage>
        <taxon>Eukaryota</taxon>
        <taxon>Fungi</taxon>
        <taxon>Dikarya</taxon>
        <taxon>Basidiomycota</taxon>
        <taxon>Agaricomycotina</taxon>
        <taxon>Agaricomycetes</taxon>
        <taxon>Agaricomycetidae</taxon>
        <taxon>Agaricales</taxon>
        <taxon>Agaricineae</taxon>
        <taxon>Agaricaceae</taxon>
        <taxon>Leucocoprinus</taxon>
    </lineage>
</organism>